<evidence type="ECO:0000256" key="3">
    <source>
        <dbReference type="ARBA" id="ARBA00022989"/>
    </source>
</evidence>
<accession>A0AAD4MLI7</accession>
<gene>
    <name evidence="6" type="ORF">DdX_18482</name>
</gene>
<keyword evidence="4 5" id="KW-0472">Membrane</keyword>
<reference evidence="6" key="1">
    <citation type="submission" date="2022-01" db="EMBL/GenBank/DDBJ databases">
        <title>Genome Sequence Resource for Two Populations of Ditylenchus destructor, the Migratory Endoparasitic Phytonematode.</title>
        <authorList>
            <person name="Zhang H."/>
            <person name="Lin R."/>
            <person name="Xie B."/>
        </authorList>
    </citation>
    <scope>NUCLEOTIDE SEQUENCE</scope>
    <source>
        <strain evidence="6">BazhouSP</strain>
    </source>
</reference>
<feature type="transmembrane region" description="Helical" evidence="5">
    <location>
        <begin position="60"/>
        <end position="81"/>
    </location>
</feature>
<dbReference type="PANTHER" id="PTHR46561:SF11">
    <property type="entry name" value="SERPENTINE RECEPTOR CLASS ALPHA_BETA-14"/>
    <property type="match status" value="1"/>
</dbReference>
<dbReference type="InterPro" id="IPR019408">
    <property type="entry name" value="7TM_GPCR_serpentine_rcpt_Srab"/>
</dbReference>
<feature type="transmembrane region" description="Helical" evidence="5">
    <location>
        <begin position="350"/>
        <end position="372"/>
    </location>
</feature>
<evidence type="ECO:0000256" key="5">
    <source>
        <dbReference type="SAM" id="Phobius"/>
    </source>
</evidence>
<dbReference type="PANTHER" id="PTHR46561">
    <property type="entry name" value="SERPENTINE RECEPTOR, CLASS AB (CLASS A-LIKE)-RELATED"/>
    <property type="match status" value="1"/>
</dbReference>
<comment type="subcellular location">
    <subcellularLocation>
        <location evidence="1">Membrane</location>
        <topology evidence="1">Multi-pass membrane protein</topology>
    </subcellularLocation>
</comment>
<dbReference type="Proteomes" id="UP001201812">
    <property type="component" value="Unassembled WGS sequence"/>
</dbReference>
<name>A0AAD4MLI7_9BILA</name>
<feature type="transmembrane region" description="Helical" evidence="5">
    <location>
        <begin position="119"/>
        <end position="140"/>
    </location>
</feature>
<proteinExistence type="predicted"/>
<organism evidence="6 7">
    <name type="scientific">Ditylenchus destructor</name>
    <dbReference type="NCBI Taxonomy" id="166010"/>
    <lineage>
        <taxon>Eukaryota</taxon>
        <taxon>Metazoa</taxon>
        <taxon>Ecdysozoa</taxon>
        <taxon>Nematoda</taxon>
        <taxon>Chromadorea</taxon>
        <taxon>Rhabditida</taxon>
        <taxon>Tylenchina</taxon>
        <taxon>Tylenchomorpha</taxon>
        <taxon>Sphaerularioidea</taxon>
        <taxon>Anguinidae</taxon>
        <taxon>Anguininae</taxon>
        <taxon>Ditylenchus</taxon>
    </lineage>
</organism>
<evidence type="ECO:0000256" key="1">
    <source>
        <dbReference type="ARBA" id="ARBA00004141"/>
    </source>
</evidence>
<feature type="transmembrane region" description="Helical" evidence="5">
    <location>
        <begin position="317"/>
        <end position="338"/>
    </location>
</feature>
<dbReference type="GO" id="GO:0016020">
    <property type="term" value="C:membrane"/>
    <property type="evidence" value="ECO:0007669"/>
    <property type="project" value="UniProtKB-SubCell"/>
</dbReference>
<feature type="transmembrane region" description="Helical" evidence="5">
    <location>
        <begin position="160"/>
        <end position="184"/>
    </location>
</feature>
<dbReference type="InterPro" id="IPR053286">
    <property type="entry name" value="Nematode_rcpt-like_srab"/>
</dbReference>
<evidence type="ECO:0000256" key="2">
    <source>
        <dbReference type="ARBA" id="ARBA00022692"/>
    </source>
</evidence>
<keyword evidence="3 5" id="KW-1133">Transmembrane helix</keyword>
<dbReference type="Pfam" id="PF10292">
    <property type="entry name" value="7TM_GPCR_Srab"/>
    <property type="match status" value="1"/>
</dbReference>
<feature type="transmembrane region" description="Helical" evidence="5">
    <location>
        <begin position="247"/>
        <end position="270"/>
    </location>
</feature>
<protein>
    <submittedName>
        <fullName evidence="6">Serpentine type 7TM GPCR receptor class ab chemoreceptor domain-containing protein</fullName>
    </submittedName>
</protein>
<sequence>MTYPYSNRCNRLWTTILLFISRAVHITFKHGITSSLVVLCIERIICICRISNYEQSSKPILVAVLLTVITAVSSLGFTLVYMSDIEWNEGMASTTARNKMDADKYQTQSKIFHPNTKVISLYVCGIEFFLALQGSSFYMYEMWRISYPYDDPCDRLWSTPLLFTLRCIYLASLNGVNLSLVVLFIERVICICRISNYEQSSRPILVAVVLLTITAIFSVVTVILYIPGVNFDEGLAVTTARNSKNGFNYQLMICYLLALELLAACCFLFLHNWSLWYRKRIRGFHSLKQRKEMNPIHTDQSLSVKFQIEETIKMTSLFLPIVLVKCSFSIFSYVAASIANMIWTNPSSDFQMITFEATYISTIMPLFVVILVTRGIGQIRQIFCCHNEHRTEEVTILSHTQTQDDYFNRLNQMFDTTAPKVPDSLSRTNLNLFQNNRVLECGAR</sequence>
<feature type="transmembrane region" description="Helical" evidence="5">
    <location>
        <begin position="204"/>
        <end position="227"/>
    </location>
</feature>
<keyword evidence="6" id="KW-0675">Receptor</keyword>
<keyword evidence="7" id="KW-1185">Reference proteome</keyword>
<evidence type="ECO:0000313" key="6">
    <source>
        <dbReference type="EMBL" id="KAI1697487.1"/>
    </source>
</evidence>
<keyword evidence="2 5" id="KW-0812">Transmembrane</keyword>
<evidence type="ECO:0000256" key="4">
    <source>
        <dbReference type="ARBA" id="ARBA00023136"/>
    </source>
</evidence>
<dbReference type="AlphaFoldDB" id="A0AAD4MLI7"/>
<dbReference type="EMBL" id="JAKKPZ010000266">
    <property type="protein sequence ID" value="KAI1697487.1"/>
    <property type="molecule type" value="Genomic_DNA"/>
</dbReference>
<comment type="caution">
    <text evidence="6">The sequence shown here is derived from an EMBL/GenBank/DDBJ whole genome shotgun (WGS) entry which is preliminary data.</text>
</comment>
<evidence type="ECO:0000313" key="7">
    <source>
        <dbReference type="Proteomes" id="UP001201812"/>
    </source>
</evidence>